<dbReference type="AlphaFoldDB" id="A0A6D2J2Z7"/>
<dbReference type="EMBL" id="CACVBM020001154">
    <property type="protein sequence ID" value="CAA7035257.1"/>
    <property type="molecule type" value="Genomic_DNA"/>
</dbReference>
<comment type="caution">
    <text evidence="2">The sequence shown here is derived from an EMBL/GenBank/DDBJ whole genome shotgun (WGS) entry which is preliminary data.</text>
</comment>
<keyword evidence="3" id="KW-1185">Reference proteome</keyword>
<protein>
    <submittedName>
        <fullName evidence="2">Uncharacterized protein</fullName>
    </submittedName>
</protein>
<evidence type="ECO:0000313" key="3">
    <source>
        <dbReference type="Proteomes" id="UP000467841"/>
    </source>
</evidence>
<sequence length="95" mass="10807">MTPSTLLRYTSTPSMTTTLSPIPNKMIRAPPNSKQQKLQEERGRPQSHLPQPQRMFPHHPPQELSKCVLVLSCLAHLIVLEVKVEPHHLKASWLS</sequence>
<organism evidence="2 3">
    <name type="scientific">Microthlaspi erraticum</name>
    <dbReference type="NCBI Taxonomy" id="1685480"/>
    <lineage>
        <taxon>Eukaryota</taxon>
        <taxon>Viridiplantae</taxon>
        <taxon>Streptophyta</taxon>
        <taxon>Embryophyta</taxon>
        <taxon>Tracheophyta</taxon>
        <taxon>Spermatophyta</taxon>
        <taxon>Magnoliopsida</taxon>
        <taxon>eudicotyledons</taxon>
        <taxon>Gunneridae</taxon>
        <taxon>Pentapetalae</taxon>
        <taxon>rosids</taxon>
        <taxon>malvids</taxon>
        <taxon>Brassicales</taxon>
        <taxon>Brassicaceae</taxon>
        <taxon>Coluteocarpeae</taxon>
        <taxon>Microthlaspi</taxon>
    </lineage>
</organism>
<reference evidence="2" key="1">
    <citation type="submission" date="2020-01" db="EMBL/GenBank/DDBJ databases">
        <authorList>
            <person name="Mishra B."/>
        </authorList>
    </citation>
    <scope>NUCLEOTIDE SEQUENCE [LARGE SCALE GENOMIC DNA]</scope>
</reference>
<accession>A0A6D2J2Z7</accession>
<gene>
    <name evidence="2" type="ORF">MERR_LOCUS22492</name>
</gene>
<evidence type="ECO:0000313" key="2">
    <source>
        <dbReference type="EMBL" id="CAA7035257.1"/>
    </source>
</evidence>
<evidence type="ECO:0000256" key="1">
    <source>
        <dbReference type="SAM" id="MobiDB-lite"/>
    </source>
</evidence>
<feature type="compositionally biased region" description="Low complexity" evidence="1">
    <location>
        <begin position="10"/>
        <end position="23"/>
    </location>
</feature>
<feature type="region of interest" description="Disordered" evidence="1">
    <location>
        <begin position="1"/>
        <end position="60"/>
    </location>
</feature>
<name>A0A6D2J2Z7_9BRAS</name>
<proteinExistence type="predicted"/>
<dbReference type="Proteomes" id="UP000467841">
    <property type="component" value="Unassembled WGS sequence"/>
</dbReference>